<dbReference type="InterPro" id="IPR001155">
    <property type="entry name" value="OxRdtase_FMN_N"/>
</dbReference>
<dbReference type="PANTHER" id="PTHR22893">
    <property type="entry name" value="NADH OXIDOREDUCTASE-RELATED"/>
    <property type="match status" value="1"/>
</dbReference>
<evidence type="ECO:0000259" key="1">
    <source>
        <dbReference type="Pfam" id="PF00724"/>
    </source>
</evidence>
<dbReference type="EMBL" id="AP024238">
    <property type="protein sequence ID" value="BCO25790.1"/>
    <property type="molecule type" value="Genomic_DNA"/>
</dbReference>
<accession>A0ABN6D169</accession>
<keyword evidence="3" id="KW-1185">Reference proteome</keyword>
<dbReference type="CDD" id="cd02933">
    <property type="entry name" value="OYE_like_FMN"/>
    <property type="match status" value="1"/>
</dbReference>
<dbReference type="Gene3D" id="3.20.20.70">
    <property type="entry name" value="Aldolase class I"/>
    <property type="match status" value="1"/>
</dbReference>
<dbReference type="Proteomes" id="UP000824366">
    <property type="component" value="Chromosome"/>
</dbReference>
<reference evidence="2 3" key="1">
    <citation type="journal article" date="2021" name="Microbiol. Spectr.">
        <title>A Single Bacterium Capable of Oxidation and Reduction of Iron at Circumneutral pH.</title>
        <authorList>
            <person name="Kato S."/>
            <person name="Ohkuma M."/>
        </authorList>
    </citation>
    <scope>NUCLEOTIDE SEQUENCE [LARGE SCALE GENOMIC DNA]</scope>
    <source>
        <strain evidence="2 3">MIZ03</strain>
    </source>
</reference>
<name>A0ABN6D169_9BURK</name>
<organism evidence="2 3">
    <name type="scientific">Rhodoferax lithotrophicus</name>
    <dbReference type="NCBI Taxonomy" id="2798804"/>
    <lineage>
        <taxon>Bacteria</taxon>
        <taxon>Pseudomonadati</taxon>
        <taxon>Pseudomonadota</taxon>
        <taxon>Betaproteobacteria</taxon>
        <taxon>Burkholderiales</taxon>
        <taxon>Comamonadaceae</taxon>
        <taxon>Rhodoferax</taxon>
    </lineage>
</organism>
<feature type="domain" description="NADH:flavin oxidoreductase/NADH oxidase N-terminal" evidence="1">
    <location>
        <begin position="2"/>
        <end position="332"/>
    </location>
</feature>
<protein>
    <submittedName>
        <fullName evidence="2">N-ethylmaleimide reductase</fullName>
    </submittedName>
</protein>
<sequence>MLFEAFDLGGTHLANRTVMAPMTRSRCSHNNAPDALVAKYYEQRANAGLIVTEGTSPSPNGVGYARIPGLYNEEQVQGWRLVTDAVHQAGGKIFVQLMHTGRVSHQDNLPASAHVVGPSAEVCPGEMWTDKSGMQSHTAPVAMTEADIAKAIAEYATAATLAIKAGFDGVELHAANGYLMEQFLNANVNKRTDGYGGSADARNRFVLEVAQACVAAIGADKVGIRISPYGVFNGTGAFDGVEDQFLALTKELSAMGLVYLHLVDHSAMGAPPVPAELKTKLRTAFAQTFIAVGGFDAQSAEKVLQVKGADLIAFGRPFISNPDLVARMKSGATLAAPDISTFYTPGEKGYTDYPALSS</sequence>
<proteinExistence type="predicted"/>
<dbReference type="SUPFAM" id="SSF51395">
    <property type="entry name" value="FMN-linked oxidoreductases"/>
    <property type="match status" value="1"/>
</dbReference>
<dbReference type="InterPro" id="IPR013785">
    <property type="entry name" value="Aldolase_TIM"/>
</dbReference>
<dbReference type="PANTHER" id="PTHR22893:SF91">
    <property type="entry name" value="NADPH DEHYDROGENASE 2-RELATED"/>
    <property type="match status" value="1"/>
</dbReference>
<evidence type="ECO:0000313" key="2">
    <source>
        <dbReference type="EMBL" id="BCO25790.1"/>
    </source>
</evidence>
<gene>
    <name evidence="2" type="ORF">MIZ03_0669</name>
</gene>
<evidence type="ECO:0000313" key="3">
    <source>
        <dbReference type="Proteomes" id="UP000824366"/>
    </source>
</evidence>
<dbReference type="InterPro" id="IPR045247">
    <property type="entry name" value="Oye-like"/>
</dbReference>
<dbReference type="Pfam" id="PF00724">
    <property type="entry name" value="Oxidored_FMN"/>
    <property type="match status" value="1"/>
</dbReference>
<dbReference type="RefSeq" id="WP_223908070.1">
    <property type="nucleotide sequence ID" value="NZ_AP024238.1"/>
</dbReference>